<dbReference type="FunFam" id="2.10.109.10:FF:000001">
    <property type="entry name" value="LexA repressor"/>
    <property type="match status" value="1"/>
</dbReference>
<evidence type="ECO:0000256" key="3">
    <source>
        <dbReference type="ARBA" id="ARBA00022491"/>
    </source>
</evidence>
<dbReference type="OrthoDB" id="9802364at2"/>
<reference evidence="19" key="4">
    <citation type="submission" date="2021-02" db="EMBL/GenBank/DDBJ databases">
        <title>Metagenome-assembled genomes from human diarrheal sample B26.</title>
        <authorList>
            <person name="Ateba T.P."/>
            <person name="Alayande K.A."/>
            <person name="Mwanza M."/>
        </authorList>
    </citation>
    <scope>NUCLEOTIDE SEQUENCE</scope>
    <source>
        <strain evidence="19">06WH</strain>
    </source>
</reference>
<dbReference type="HAMAP" id="MF_00015">
    <property type="entry name" value="LexA"/>
    <property type="match status" value="1"/>
</dbReference>
<dbReference type="EMBL" id="CYYV01000011">
    <property type="protein sequence ID" value="CUO61207.1"/>
    <property type="molecule type" value="Genomic_DNA"/>
</dbReference>
<accession>A0A174KH09</accession>
<keyword evidence="5 13" id="KW-0227">DNA damage</keyword>
<keyword evidence="8 13" id="KW-0805">Transcription regulation</keyword>
<evidence type="ECO:0000256" key="4">
    <source>
        <dbReference type="ARBA" id="ARBA00022705"/>
    </source>
</evidence>
<dbReference type="InterPro" id="IPR036390">
    <property type="entry name" value="WH_DNA-bd_sf"/>
</dbReference>
<evidence type="ECO:0000256" key="11">
    <source>
        <dbReference type="ARBA" id="ARBA00023204"/>
    </source>
</evidence>
<dbReference type="InterPro" id="IPR036286">
    <property type="entry name" value="LexA/Signal_pep-like_sf"/>
</dbReference>
<evidence type="ECO:0000313" key="23">
    <source>
        <dbReference type="Proteomes" id="UP000095709"/>
    </source>
</evidence>
<dbReference type="FunFam" id="1.10.10.10:FF:000009">
    <property type="entry name" value="LexA repressor"/>
    <property type="match status" value="1"/>
</dbReference>
<dbReference type="AlphaFoldDB" id="A0A174KH09"/>
<evidence type="ECO:0000256" key="9">
    <source>
        <dbReference type="ARBA" id="ARBA00023125"/>
    </source>
</evidence>
<evidence type="ECO:0000256" key="2">
    <source>
        <dbReference type="ARBA" id="ARBA00011738"/>
    </source>
</evidence>
<dbReference type="SUPFAM" id="SSF51306">
    <property type="entry name" value="LexA/Signal peptidase"/>
    <property type="match status" value="1"/>
</dbReference>
<evidence type="ECO:0000256" key="14">
    <source>
        <dbReference type="RuleBase" id="RU003991"/>
    </source>
</evidence>
<keyword evidence="4 13" id="KW-0235">DNA replication</keyword>
<feature type="active site" description="For autocatalytic cleavage activity" evidence="13">
    <location>
        <position position="182"/>
    </location>
</feature>
<keyword evidence="6 13" id="KW-0378">Hydrolase</keyword>
<feature type="domain" description="LexA repressor DNA-binding" evidence="16">
    <location>
        <begin position="6"/>
        <end position="69"/>
    </location>
</feature>
<comment type="function">
    <text evidence="13">Represses a number of genes involved in the response to DNA damage (SOS response), including recA and lexA. In the presence of single-stranded DNA, RecA interacts with LexA causing an autocatalytic cleavage which disrupts the DNA-binding part of LexA, leading to derepression of the SOS regulon and eventually DNA repair.</text>
</comment>
<keyword evidence="12 13" id="KW-0742">SOS response</keyword>
<comment type="similarity">
    <text evidence="1 13 14">Belongs to the peptidase S24 family.</text>
</comment>
<dbReference type="InterPro" id="IPR006199">
    <property type="entry name" value="LexA_DNA-bd_dom"/>
</dbReference>
<evidence type="ECO:0000256" key="1">
    <source>
        <dbReference type="ARBA" id="ARBA00007484"/>
    </source>
</evidence>
<dbReference type="EMBL" id="CZAL01000005">
    <property type="protein sequence ID" value="CUP09477.1"/>
    <property type="molecule type" value="Genomic_DNA"/>
</dbReference>
<evidence type="ECO:0000313" key="18">
    <source>
        <dbReference type="EMBL" id="CUP09477.1"/>
    </source>
</evidence>
<feature type="DNA-binding region" description="H-T-H motif" evidence="13">
    <location>
        <begin position="32"/>
        <end position="52"/>
    </location>
</feature>
<dbReference type="CDD" id="cd00090">
    <property type="entry name" value="HTH_ARSR"/>
    <property type="match status" value="1"/>
</dbReference>
<evidence type="ECO:0000313" key="21">
    <source>
        <dbReference type="EMBL" id="NSE16193.1"/>
    </source>
</evidence>
<dbReference type="GO" id="GO:0045892">
    <property type="term" value="P:negative regulation of DNA-templated transcription"/>
    <property type="evidence" value="ECO:0007669"/>
    <property type="project" value="UniProtKB-UniRule"/>
</dbReference>
<feature type="site" description="Cleavage; by autolysis" evidence="13">
    <location>
        <begin position="110"/>
        <end position="111"/>
    </location>
</feature>
<dbReference type="Proteomes" id="UP001199915">
    <property type="component" value="Unassembled WGS sequence"/>
</dbReference>
<dbReference type="EMBL" id="JAKNFS010000010">
    <property type="protein sequence ID" value="MCG4765537.1"/>
    <property type="molecule type" value="Genomic_DNA"/>
</dbReference>
<evidence type="ECO:0000256" key="7">
    <source>
        <dbReference type="ARBA" id="ARBA00022813"/>
    </source>
</evidence>
<reference evidence="21" key="3">
    <citation type="submission" date="2020-02" db="EMBL/GenBank/DDBJ databases">
        <authorList>
            <person name="Littmann E."/>
            <person name="Sorbara M."/>
        </authorList>
    </citation>
    <scope>NUCLEOTIDE SEQUENCE</scope>
    <source>
        <strain evidence="21">MSK.14.54</strain>
    </source>
</reference>
<dbReference type="CDD" id="cd06529">
    <property type="entry name" value="S24_LexA-like"/>
    <property type="match status" value="1"/>
</dbReference>
<dbReference type="InterPro" id="IPR006200">
    <property type="entry name" value="LexA"/>
</dbReference>
<evidence type="ECO:0000256" key="6">
    <source>
        <dbReference type="ARBA" id="ARBA00022801"/>
    </source>
</evidence>
<reference evidence="21 24" key="2">
    <citation type="journal article" date="2020" name="Cell Host Microbe">
        <title>Functional and Genomic Variation between Human-Derived Isolates of Lachnospiraceae Reveals Inter- and Intra-Species Diversity.</title>
        <authorList>
            <person name="Sorbara M.T."/>
            <person name="Littmann E.R."/>
            <person name="Fontana E."/>
            <person name="Moody T.U."/>
            <person name="Kohout C.E."/>
            <person name="Gjonbalaj M."/>
            <person name="Eaton V."/>
            <person name="Seok R."/>
            <person name="Leiner I.M."/>
            <person name="Pamer E.G."/>
        </authorList>
    </citation>
    <scope>NUCLEOTIDE SEQUENCE [LARGE SCALE GENOMIC DNA]</scope>
    <source>
        <strain evidence="21 24">MSK.14.54</strain>
    </source>
</reference>
<dbReference type="Pfam" id="PF01726">
    <property type="entry name" value="LexA_DNA_bind"/>
    <property type="match status" value="1"/>
</dbReference>
<dbReference type="RefSeq" id="WP_055217843.1">
    <property type="nucleotide sequence ID" value="NZ_CABJFB010000006.1"/>
</dbReference>
<dbReference type="GO" id="GO:0006260">
    <property type="term" value="P:DNA replication"/>
    <property type="evidence" value="ECO:0007669"/>
    <property type="project" value="UniProtKB-UniRule"/>
</dbReference>
<keyword evidence="10 13" id="KW-0804">Transcription</keyword>
<feature type="domain" description="Peptidase S24/S26A/S26B/S26C" evidence="15">
    <location>
        <begin position="103"/>
        <end position="215"/>
    </location>
</feature>
<keyword evidence="9 13" id="KW-0238">DNA-binding</keyword>
<dbReference type="InterPro" id="IPR015927">
    <property type="entry name" value="Peptidase_S24_S26A/B/C"/>
</dbReference>
<dbReference type="Gene3D" id="2.10.109.10">
    <property type="entry name" value="Umud Fragment, subunit A"/>
    <property type="match status" value="1"/>
</dbReference>
<dbReference type="InterPro" id="IPR036388">
    <property type="entry name" value="WH-like_DNA-bd_sf"/>
</dbReference>
<dbReference type="InterPro" id="IPR006197">
    <property type="entry name" value="Peptidase_S24_LexA"/>
</dbReference>
<reference evidence="22 23" key="1">
    <citation type="submission" date="2015-09" db="EMBL/GenBank/DDBJ databases">
        <authorList>
            <consortium name="Pathogen Informatics"/>
        </authorList>
    </citation>
    <scope>NUCLEOTIDE SEQUENCE [LARGE SCALE GENOMIC DNA]</scope>
    <source>
        <strain evidence="17 22">2789STDY5608849</strain>
        <strain evidence="18 23">2789STDY5834885</strain>
    </source>
</reference>
<gene>
    <name evidence="18" type="primary">lexA_2</name>
    <name evidence="13 17" type="synonym">lexA</name>
    <name evidence="17" type="ORF">ERS852406_02384</name>
    <name evidence="18" type="ORF">ERS852498_01241</name>
    <name evidence="21" type="ORF">G5B05_07145</name>
    <name evidence="19" type="ORF">JTJ23_11410</name>
    <name evidence="20" type="ORF">L0N21_08445</name>
</gene>
<keyword evidence="3 13" id="KW-0678">Repressor</keyword>
<sequence>MAGDKNKLTEKQRQILEYLKQEILQRGFPPSVREICEAVSLRSTSSVHAHLETLERKGYIKRDATKPRAIEICDEGFHTGRLGAIQGIASEDTASQSEVAQIPLIGKVAAGEPILAVENIEGYFPMPVDRLPNAETFLLKVQGESMVNAGILDGDLVLVEQQATAENGEKIVALVNDSATVKTFYKEDGYFRLQPENDEMDPILVNDLQIVGKVIGVLRFLS</sequence>
<dbReference type="Proteomes" id="UP000095709">
    <property type="component" value="Unassembled WGS sequence"/>
</dbReference>
<comment type="subunit">
    <text evidence="2 13">Homodimer.</text>
</comment>
<dbReference type="NCBIfam" id="TIGR00498">
    <property type="entry name" value="lexA"/>
    <property type="match status" value="1"/>
</dbReference>
<keyword evidence="11 13" id="KW-0234">DNA repair</keyword>
<organism evidence="18 23">
    <name type="scientific">Fusicatenibacter saccharivorans</name>
    <dbReference type="NCBI Taxonomy" id="1150298"/>
    <lineage>
        <taxon>Bacteria</taxon>
        <taxon>Bacillati</taxon>
        <taxon>Bacillota</taxon>
        <taxon>Clostridia</taxon>
        <taxon>Lachnospirales</taxon>
        <taxon>Lachnospiraceae</taxon>
        <taxon>Fusicatenibacter</taxon>
    </lineage>
</organism>
<dbReference type="STRING" id="1150298.ERS852406_02384"/>
<reference evidence="20" key="5">
    <citation type="submission" date="2022-01" db="EMBL/GenBank/DDBJ databases">
        <title>Collection of gut derived symbiotic bacterial strains cultured from healthy donors.</title>
        <authorList>
            <person name="Lin H."/>
            <person name="Kohout C."/>
            <person name="Waligurski E."/>
            <person name="Pamer E.G."/>
        </authorList>
    </citation>
    <scope>NUCLEOTIDE SEQUENCE</scope>
    <source>
        <strain evidence="20">DFI.5.49</strain>
    </source>
</reference>
<evidence type="ECO:0000313" key="24">
    <source>
        <dbReference type="Proteomes" id="UP000768180"/>
    </source>
</evidence>
<dbReference type="EMBL" id="JAAITQ010000010">
    <property type="protein sequence ID" value="NSE16193.1"/>
    <property type="molecule type" value="Genomic_DNA"/>
</dbReference>
<dbReference type="PRINTS" id="PR00726">
    <property type="entry name" value="LEXASERPTASE"/>
</dbReference>
<dbReference type="Proteomes" id="UP000768180">
    <property type="component" value="Unassembled WGS sequence"/>
</dbReference>
<dbReference type="InterPro" id="IPR039418">
    <property type="entry name" value="LexA-like"/>
</dbReference>
<dbReference type="EMBL" id="JAFHBD010000058">
    <property type="protein sequence ID" value="MBN2954172.1"/>
    <property type="molecule type" value="Genomic_DNA"/>
</dbReference>
<dbReference type="Proteomes" id="UP000737612">
    <property type="component" value="Unassembled WGS sequence"/>
</dbReference>
<evidence type="ECO:0000313" key="17">
    <source>
        <dbReference type="EMBL" id="CUO61207.1"/>
    </source>
</evidence>
<dbReference type="Proteomes" id="UP000095706">
    <property type="component" value="Unassembled WGS sequence"/>
</dbReference>
<dbReference type="GO" id="GO:0009432">
    <property type="term" value="P:SOS response"/>
    <property type="evidence" value="ECO:0007669"/>
    <property type="project" value="UniProtKB-UniRule"/>
</dbReference>
<dbReference type="PANTHER" id="PTHR33516:SF2">
    <property type="entry name" value="LEXA REPRESSOR-RELATED"/>
    <property type="match status" value="1"/>
</dbReference>
<feature type="active site" description="For autocatalytic cleavage activity" evidence="13">
    <location>
        <position position="145"/>
    </location>
</feature>
<dbReference type="GeneID" id="79855406"/>
<keyword evidence="24" id="KW-1185">Reference proteome</keyword>
<dbReference type="GO" id="GO:0004252">
    <property type="term" value="F:serine-type endopeptidase activity"/>
    <property type="evidence" value="ECO:0007669"/>
    <property type="project" value="UniProtKB-UniRule"/>
</dbReference>
<dbReference type="PANTHER" id="PTHR33516">
    <property type="entry name" value="LEXA REPRESSOR"/>
    <property type="match status" value="1"/>
</dbReference>
<name>A0A174KH09_9FIRM</name>
<evidence type="ECO:0000313" key="19">
    <source>
        <dbReference type="EMBL" id="MBN2954172.1"/>
    </source>
</evidence>
<dbReference type="GO" id="GO:0003677">
    <property type="term" value="F:DNA binding"/>
    <property type="evidence" value="ECO:0007669"/>
    <property type="project" value="UniProtKB-UniRule"/>
</dbReference>
<evidence type="ECO:0000256" key="8">
    <source>
        <dbReference type="ARBA" id="ARBA00023015"/>
    </source>
</evidence>
<comment type="catalytic activity">
    <reaction evidence="13">
        <text>Hydrolysis of Ala-|-Gly bond in repressor LexA.</text>
        <dbReference type="EC" id="3.4.21.88"/>
    </reaction>
</comment>
<dbReference type="InterPro" id="IPR050077">
    <property type="entry name" value="LexA_repressor"/>
</dbReference>
<evidence type="ECO:0000256" key="5">
    <source>
        <dbReference type="ARBA" id="ARBA00022763"/>
    </source>
</evidence>
<dbReference type="Gene3D" id="1.10.10.10">
    <property type="entry name" value="Winged helix-like DNA-binding domain superfamily/Winged helix DNA-binding domain"/>
    <property type="match status" value="1"/>
</dbReference>
<dbReference type="InterPro" id="IPR011991">
    <property type="entry name" value="ArsR-like_HTH"/>
</dbReference>
<dbReference type="Pfam" id="PF00717">
    <property type="entry name" value="Peptidase_S24"/>
    <property type="match status" value="1"/>
</dbReference>
<dbReference type="GO" id="GO:0006281">
    <property type="term" value="P:DNA repair"/>
    <property type="evidence" value="ECO:0007669"/>
    <property type="project" value="UniProtKB-UniRule"/>
</dbReference>
<proteinExistence type="inferred from homology"/>
<evidence type="ECO:0000313" key="22">
    <source>
        <dbReference type="Proteomes" id="UP000095706"/>
    </source>
</evidence>
<evidence type="ECO:0000256" key="10">
    <source>
        <dbReference type="ARBA" id="ARBA00023163"/>
    </source>
</evidence>
<evidence type="ECO:0000259" key="15">
    <source>
        <dbReference type="Pfam" id="PF00717"/>
    </source>
</evidence>
<dbReference type="SUPFAM" id="SSF46785">
    <property type="entry name" value="Winged helix' DNA-binding domain"/>
    <property type="match status" value="1"/>
</dbReference>
<evidence type="ECO:0000256" key="12">
    <source>
        <dbReference type="ARBA" id="ARBA00023236"/>
    </source>
</evidence>
<evidence type="ECO:0000256" key="13">
    <source>
        <dbReference type="HAMAP-Rule" id="MF_00015"/>
    </source>
</evidence>
<dbReference type="EC" id="3.4.21.88" evidence="13"/>
<evidence type="ECO:0000313" key="20">
    <source>
        <dbReference type="EMBL" id="MCG4765537.1"/>
    </source>
</evidence>
<dbReference type="GO" id="GO:0006508">
    <property type="term" value="P:proteolysis"/>
    <property type="evidence" value="ECO:0007669"/>
    <property type="project" value="InterPro"/>
</dbReference>
<evidence type="ECO:0000259" key="16">
    <source>
        <dbReference type="Pfam" id="PF01726"/>
    </source>
</evidence>
<protein>
    <recommendedName>
        <fullName evidence="13">LexA repressor</fullName>
        <ecNumber evidence="13">3.4.21.88</ecNumber>
    </recommendedName>
</protein>
<keyword evidence="7 13" id="KW-0068">Autocatalytic cleavage</keyword>